<evidence type="ECO:0008006" key="3">
    <source>
        <dbReference type="Google" id="ProtNLM"/>
    </source>
</evidence>
<name>M5PWR5_DESAF</name>
<dbReference type="AlphaFoldDB" id="M5PWR5"/>
<dbReference type="Proteomes" id="UP000011922">
    <property type="component" value="Unassembled WGS sequence"/>
</dbReference>
<gene>
    <name evidence="1" type="ORF">PCS_00723</name>
</gene>
<proteinExistence type="predicted"/>
<dbReference type="EMBL" id="AOSV01000004">
    <property type="protein sequence ID" value="EMG38425.1"/>
    <property type="molecule type" value="Genomic_DNA"/>
</dbReference>
<protein>
    <recommendedName>
        <fullName evidence="3">Glycosyl transferase family 2</fullName>
    </recommendedName>
</protein>
<comment type="caution">
    <text evidence="1">The sequence shown here is derived from an EMBL/GenBank/DDBJ whole genome shotgun (WGS) entry which is preliminary data.</text>
</comment>
<reference evidence="1 2" key="1">
    <citation type="journal article" date="2013" name="Genome Announc.">
        <title>Draft Genome Sequence for Desulfovibrio africanus Strain PCS.</title>
        <authorList>
            <person name="Brown S.D."/>
            <person name="Utturkar S.M."/>
            <person name="Arkin A.P."/>
            <person name="Deutschbauer A.M."/>
            <person name="Elias D.A."/>
            <person name="Hazen T.C."/>
            <person name="Chakraborty R."/>
        </authorList>
    </citation>
    <scope>NUCLEOTIDE SEQUENCE [LARGE SCALE GENOMIC DNA]</scope>
    <source>
        <strain evidence="1 2">PCS</strain>
    </source>
</reference>
<accession>M5PWR5</accession>
<evidence type="ECO:0000313" key="1">
    <source>
        <dbReference type="EMBL" id="EMG38425.1"/>
    </source>
</evidence>
<organism evidence="1 2">
    <name type="scientific">Desulfocurvibacter africanus PCS</name>
    <dbReference type="NCBI Taxonomy" id="1262666"/>
    <lineage>
        <taxon>Bacteria</taxon>
        <taxon>Pseudomonadati</taxon>
        <taxon>Thermodesulfobacteriota</taxon>
        <taxon>Desulfovibrionia</taxon>
        <taxon>Desulfovibrionales</taxon>
        <taxon>Desulfovibrionaceae</taxon>
        <taxon>Desulfocurvibacter</taxon>
    </lineage>
</organism>
<sequence length="279" mass="32121">MHILRRKIYFLLQGAINRFYLARTSQLPPPSVERALVLFTITFNSPLVIELQAQLLKRFCNDDYTQIVCDNSTDAVHRNSIRSICSRYDIQFIALPPNPWTGIHPSMSHGLALNWLVRHVAPLFPAHTYGFLDHDIFPIQEFSIIETLGTHSFYGIPQVRKHLFYLWPGLLFIEGRILRETTLNFCPNRHGDTGVELHKIIKKCRNETLLASHTDILDESRTQYGMQRPLCTKHDDVWIHIGNASGWRPKDISDLSTLELVRCQSNLPLLDAPISKIKC</sequence>
<evidence type="ECO:0000313" key="2">
    <source>
        <dbReference type="Proteomes" id="UP000011922"/>
    </source>
</evidence>